<dbReference type="SUPFAM" id="SSF88946">
    <property type="entry name" value="Sigma2 domain of RNA polymerase sigma factors"/>
    <property type="match status" value="1"/>
</dbReference>
<comment type="caution">
    <text evidence="1">The sequence shown here is derived from an EMBL/GenBank/DDBJ whole genome shotgun (WGS) entry which is preliminary data.</text>
</comment>
<reference evidence="1 2" key="2">
    <citation type="submission" date="2015-01" db="EMBL/GenBank/DDBJ databases">
        <authorList>
            <consortium name="NBRP consortium"/>
            <person name="Sawabe T."/>
            <person name="Meirelles P."/>
            <person name="Feng G."/>
            <person name="Sayaka M."/>
            <person name="Hattori M."/>
            <person name="Ohkuma M."/>
        </authorList>
    </citation>
    <scope>NUCLEOTIDE SEQUENCE [LARGE SCALE GENOMIC DNA]</scope>
    <source>
        <strain evidence="2">JCM 19241</strain>
    </source>
</reference>
<sequence>MIESNLRLVVKIAQKYEHKRENLLEFSDTYQLTEERIR</sequence>
<dbReference type="Proteomes" id="UP000031666">
    <property type="component" value="Unassembled WGS sequence"/>
</dbReference>
<dbReference type="Gene3D" id="1.10.601.10">
    <property type="entry name" value="RNA Polymerase Primary Sigma Factor"/>
    <property type="match status" value="1"/>
</dbReference>
<dbReference type="InterPro" id="IPR013325">
    <property type="entry name" value="RNA_pol_sigma_r2"/>
</dbReference>
<protein>
    <submittedName>
        <fullName evidence="1">Uncharacterized protein</fullName>
    </submittedName>
</protein>
<name>A0A0B8QLN9_9VIBR</name>
<dbReference type="GO" id="GO:0003700">
    <property type="term" value="F:DNA-binding transcription factor activity"/>
    <property type="evidence" value="ECO:0007669"/>
    <property type="project" value="InterPro"/>
</dbReference>
<dbReference type="GO" id="GO:0006352">
    <property type="term" value="P:DNA-templated transcription initiation"/>
    <property type="evidence" value="ECO:0007669"/>
    <property type="project" value="InterPro"/>
</dbReference>
<evidence type="ECO:0000313" key="2">
    <source>
        <dbReference type="Proteomes" id="UP000031666"/>
    </source>
</evidence>
<organism evidence="1 2">
    <name type="scientific">Vibrio ishigakensis</name>
    <dbReference type="NCBI Taxonomy" id="1481914"/>
    <lineage>
        <taxon>Bacteria</taxon>
        <taxon>Pseudomonadati</taxon>
        <taxon>Pseudomonadota</taxon>
        <taxon>Gammaproteobacteria</taxon>
        <taxon>Vibrionales</taxon>
        <taxon>Vibrionaceae</taxon>
        <taxon>Vibrio</taxon>
    </lineage>
</organism>
<gene>
    <name evidence="1" type="ORF">JCM19241_3286</name>
</gene>
<accession>A0A0B8QLN9</accession>
<proteinExistence type="predicted"/>
<dbReference type="AlphaFoldDB" id="A0A0B8QLN9"/>
<dbReference type="EMBL" id="BBSC01000004">
    <property type="protein sequence ID" value="GAM75374.1"/>
    <property type="molecule type" value="Genomic_DNA"/>
</dbReference>
<reference evidence="1 2" key="1">
    <citation type="submission" date="2015-01" db="EMBL/GenBank/DDBJ databases">
        <title>Vibrio sp. C94 JCM 19241 whole genome shotgun sequence.</title>
        <authorList>
            <person name="Sawabe T."/>
            <person name="Meirelles P."/>
            <person name="Feng G."/>
            <person name="Sayaka M."/>
            <person name="Hattori M."/>
            <person name="Ohkuma M."/>
        </authorList>
    </citation>
    <scope>NUCLEOTIDE SEQUENCE [LARGE SCALE GENOMIC DNA]</scope>
    <source>
        <strain evidence="2">JCM 19241</strain>
    </source>
</reference>
<evidence type="ECO:0000313" key="1">
    <source>
        <dbReference type="EMBL" id="GAM75374.1"/>
    </source>
</evidence>